<feature type="domain" description="Alpha-2-macroglobulin" evidence="4">
    <location>
        <begin position="1202"/>
        <end position="1291"/>
    </location>
</feature>
<evidence type="ECO:0000259" key="4">
    <source>
        <dbReference type="SMART" id="SM01360"/>
    </source>
</evidence>
<dbReference type="GO" id="GO:0004866">
    <property type="term" value="F:endopeptidase inhibitor activity"/>
    <property type="evidence" value="ECO:0007669"/>
    <property type="project" value="InterPro"/>
</dbReference>
<dbReference type="SMART" id="SM01419">
    <property type="entry name" value="Thiol-ester_cl"/>
    <property type="match status" value="1"/>
</dbReference>
<feature type="domain" description="Alpha-2-macroglobulin bait region" evidence="3">
    <location>
        <begin position="998"/>
        <end position="1142"/>
    </location>
</feature>
<dbReference type="SMART" id="SM01359">
    <property type="entry name" value="A2M_N_2"/>
    <property type="match status" value="1"/>
</dbReference>
<organism evidence="5">
    <name type="scientific">uncultured Aureispira sp</name>
    <dbReference type="NCBI Taxonomy" id="1331704"/>
    <lineage>
        <taxon>Bacteria</taxon>
        <taxon>Pseudomonadati</taxon>
        <taxon>Bacteroidota</taxon>
        <taxon>Saprospiria</taxon>
        <taxon>Saprospirales</taxon>
        <taxon>Saprospiraceae</taxon>
        <taxon>Aureispira</taxon>
        <taxon>environmental samples</taxon>
    </lineage>
</organism>
<evidence type="ECO:0000313" key="5">
    <source>
        <dbReference type="EMBL" id="CAA6801785.1"/>
    </source>
</evidence>
<reference evidence="5" key="1">
    <citation type="submission" date="2020-01" db="EMBL/GenBank/DDBJ databases">
        <authorList>
            <person name="Meier V. D."/>
            <person name="Meier V D."/>
        </authorList>
    </citation>
    <scope>NUCLEOTIDE SEQUENCE</scope>
    <source>
        <strain evidence="5">HLG_WM_MAG_10</strain>
    </source>
</reference>
<keyword evidence="2" id="KW-0732">Signal</keyword>
<gene>
    <name evidence="5" type="ORF">HELGO_WM31195</name>
</gene>
<dbReference type="InterPro" id="IPR011625">
    <property type="entry name" value="A2M_N_BRD"/>
</dbReference>
<dbReference type="InterPro" id="IPR041246">
    <property type="entry name" value="Bact_MG10"/>
</dbReference>
<dbReference type="InterPro" id="IPR047565">
    <property type="entry name" value="Alpha-macroglob_thiol-ester_cl"/>
</dbReference>
<dbReference type="InterPro" id="IPR041462">
    <property type="entry name" value="Bact_A2M_MG6"/>
</dbReference>
<dbReference type="InterPro" id="IPR021868">
    <property type="entry name" value="Alpha_2_Macroglob_MG3"/>
</dbReference>
<dbReference type="Pfam" id="PF11974">
    <property type="entry name" value="bMG3"/>
    <property type="match status" value="1"/>
</dbReference>
<dbReference type="PROSITE" id="PS51257">
    <property type="entry name" value="PROKAR_LIPOPROTEIN"/>
    <property type="match status" value="1"/>
</dbReference>
<evidence type="ECO:0000259" key="3">
    <source>
        <dbReference type="SMART" id="SM01359"/>
    </source>
</evidence>
<dbReference type="Pfam" id="PF07703">
    <property type="entry name" value="A2M_BRD"/>
    <property type="match status" value="1"/>
</dbReference>
<dbReference type="PANTHER" id="PTHR40094">
    <property type="entry name" value="ALPHA-2-MACROGLOBULIN HOMOLOG"/>
    <property type="match status" value="1"/>
</dbReference>
<dbReference type="Pfam" id="PF01835">
    <property type="entry name" value="MG2"/>
    <property type="match status" value="1"/>
</dbReference>
<proteinExistence type="inferred from homology"/>
<dbReference type="InterPro" id="IPR008930">
    <property type="entry name" value="Terpenoid_cyclase/PrenylTrfase"/>
</dbReference>
<protein>
    <recommendedName>
        <fullName evidence="6">Alpha-2-macroglobulin</fullName>
    </recommendedName>
</protein>
<dbReference type="PANTHER" id="PTHR40094:SF1">
    <property type="entry name" value="UBIQUITIN DOMAIN-CONTAINING PROTEIN"/>
    <property type="match status" value="1"/>
</dbReference>
<evidence type="ECO:0000256" key="2">
    <source>
        <dbReference type="ARBA" id="ARBA00022729"/>
    </source>
</evidence>
<dbReference type="CDD" id="cd02891">
    <property type="entry name" value="A2M_like"/>
    <property type="match status" value="1"/>
</dbReference>
<dbReference type="SMART" id="SM01360">
    <property type="entry name" value="A2M"/>
    <property type="match status" value="1"/>
</dbReference>
<dbReference type="Pfam" id="PF17973">
    <property type="entry name" value="bMG10"/>
    <property type="match status" value="1"/>
</dbReference>
<dbReference type="Pfam" id="PF00207">
    <property type="entry name" value="A2M"/>
    <property type="match status" value="1"/>
</dbReference>
<dbReference type="GO" id="GO:0005615">
    <property type="term" value="C:extracellular space"/>
    <property type="evidence" value="ECO:0007669"/>
    <property type="project" value="InterPro"/>
</dbReference>
<sequence>MFQYRTTIGLFLLFLITACQPKTDSNEATEAIPRFNRSNAQYKYFVSAYTSGLVSSTAPIRVRFANDLVANSEIGSAAPEGLLSFEPAIKGKAVWESRQTVRFTPTEKLVAGQFYKGKANLKKIYPDIEKELNVLNFDFKILAQGYEVDLRGLREQSLTNLKRMRLFGTVYTNDVAVPSQVEKMLNIQQANNKNTFSVTWEHLEQNKVHQFVIEGVEVSETASQLLLSWDGTPIGVKKEVKTQDTIAVPSTEFSLMTTKVIQEKNEKNPYILMLFSLPLQQTQDLNGLVAIENYRGRDYNGNSTFRYVIDGNELRVYPLNNVEGDRTIRIAAGIRSINQTAITQETAWEARFERTKPAVRLVGNGVIIPKTEGLYFPFEATKLKAVQVEIFKVYENNVLHFLQNGGLENNYMREVGRVVAQKRISLESLNPTVGQSGWTRYGIDLDDIVKEEEGAIYQVRIGFFKKDAIWDCAASDNANMVDVDNEPERNESGEIISLSTIADKNYSYYDYEKREDPCYNQYYTASRIVKRNVLGSNLGVLAKRGKDKELFVAVTDLKTTEPISSASVEIYDKVLQRMVKLATDEDGIIRTTTEYDPAYVVVTNHKQKGYLRLQEAEALSMSTFETSGTNDYKGLKGELYGERDVWRPGDSLFLTFVLEDKRNEFPTAHPVTFELYDARGNLYQKYTTNQHVHNMYNFSTKTSANAGTGYWSAKVHVGGRTFYKGIRIETIKPNRLKIDFNLGKDRLLSTDAVLSADLAVQWLHGAPAANVRTQIEVNLKPSNTSFDGYDDYQFEDPARTSYKASPMTIFDAKVDENGLAKVTGNLEVAAAPSGFMQAGFTIRAYENGGDVSADNFSMPYSPYAGYVGMKSPKGKYDKSLSLNVENKIGLVVLDEAGKPLKNQKVSIGVYKVKWNWWYDSNNEISNFNTTQHLGAITTAEVTTNAKGEAIWKFAPKEWGRYLIRAANVTSGHSSGIIFHAGSPWNDENFNDKQGASMLAFSADKESYEVGEEVVLEVPTGMAGRALLTLENAFKVVEYKWIDIDNKNGVEEIRFTTKAGMAPTIYAHVTLLQPHEQVENDLPIRSYGVLPIKIIDPKTKLEPVLEMADVLEPNSKVSIKVSESNQQAMTYTLAIVDEGLLDLTRFKTPNLWEHFYKKEALGVRTWDMYNSVLGTYELNQMLAIGGGSGEDDASKKANRFKPVVRFIGPFHLKKGATTEHVIDLPNYVGSVRTMLVAAEAGAYGKAEKTTPVRKPLMVLGTLPRVLSPKEEVQLPVTVFAMEAQIKKVKVKIETNALLKIKGAKEQEIQFDRIGDAIANFELIVADQLGIGKVKIFVESGKETAMYEVELDVRNPNPFSHKVEQVVLDGGKSWKVNINPIGMNGTNEAYLEISTIPPIDLAKRLKYLIRYPYGCIEQTTSAAFPQLYVSNLTHLDAAKEKEIEKNIRMAIKGLQDFQTGLGGFAYWQGGTDNNNWGTNYAGHFLLEAKEKGYNVPKALLENWKGYQKMLAKNWQPIIRPNVSTPNANNGYDYTFRNNQEALMQAYRLYTLALAKSPDLGAMNKMRNMEGIPAKAKWRLAAAYALLGKKEVAQQIIKGLSTRVENYTELSYTYGTALRDEAMILETLTLLKKRTEGANLLLRMSKDLSSPKWLSTQTVAYSLMAIAKFAGDEKLEAKIPLEYQIGSNAKQSVAIKDAPMVQYQIDIEKTDQRSVMVSNKAKTPLFVRVIMSGQPPLEDTKADASNIALTVTYKDMNGEIVDPTTLAQGTNFVAYVDVAHKGIGGNYDEMALHQVFPAGWEIINTRMNAAYDNSGSSRMDYQNVLDDRVYTYFDLPMGKTYQYKFYLNAAYQGKFYMPNVACSAMYDNAIYANTAGKWVVVDAPKAAL</sequence>
<accession>A0A6S6SFN1</accession>
<dbReference type="Gene3D" id="2.60.40.1930">
    <property type="match status" value="1"/>
</dbReference>
<dbReference type="InterPro" id="IPR001599">
    <property type="entry name" value="Macroglobln_a2"/>
</dbReference>
<dbReference type="InterPro" id="IPR051802">
    <property type="entry name" value="YfhM-like"/>
</dbReference>
<dbReference type="InterPro" id="IPR002890">
    <property type="entry name" value="MG2"/>
</dbReference>
<dbReference type="InterPro" id="IPR011626">
    <property type="entry name" value="Alpha-macroglobulin_TED"/>
</dbReference>
<dbReference type="Gene3D" id="1.50.10.20">
    <property type="match status" value="1"/>
</dbReference>
<dbReference type="Pfam" id="PF17972">
    <property type="entry name" value="bMG5"/>
    <property type="match status" value="1"/>
</dbReference>
<dbReference type="Pfam" id="PF17962">
    <property type="entry name" value="bMG6"/>
    <property type="match status" value="1"/>
</dbReference>
<evidence type="ECO:0000256" key="1">
    <source>
        <dbReference type="ARBA" id="ARBA00010556"/>
    </source>
</evidence>
<dbReference type="EMBL" id="CACVAQ010000068">
    <property type="protein sequence ID" value="CAA6801785.1"/>
    <property type="molecule type" value="Genomic_DNA"/>
</dbReference>
<dbReference type="InterPro" id="IPR041203">
    <property type="entry name" value="Bact_A2M_MG5"/>
</dbReference>
<evidence type="ECO:0008006" key="6">
    <source>
        <dbReference type="Google" id="ProtNLM"/>
    </source>
</evidence>
<name>A0A6S6SFN1_9BACT</name>
<comment type="similarity">
    <text evidence="1">Belongs to the protease inhibitor I39 (alpha-2-macroglobulin) family. Bacterial alpha-2-macroglobulin subfamily.</text>
</comment>
<dbReference type="SUPFAM" id="SSF48239">
    <property type="entry name" value="Terpenoid cyclases/Protein prenyltransferases"/>
    <property type="match status" value="1"/>
</dbReference>
<dbReference type="Pfam" id="PF07678">
    <property type="entry name" value="TED_complement"/>
    <property type="match status" value="1"/>
</dbReference>